<dbReference type="EMBL" id="JYDP01004748">
    <property type="protein sequence ID" value="KRY94639.1"/>
    <property type="molecule type" value="Genomic_DNA"/>
</dbReference>
<accession>A0A0V1G8T5</accession>
<gene>
    <name evidence="1" type="ORF">T11_16575</name>
</gene>
<sequence>MGASSYLYFKLCINQDIHREGKQTCTYLSAYVW</sequence>
<evidence type="ECO:0000313" key="1">
    <source>
        <dbReference type="EMBL" id="KRY94639.1"/>
    </source>
</evidence>
<comment type="caution">
    <text evidence="1">The sequence shown here is derived from an EMBL/GenBank/DDBJ whole genome shotgun (WGS) entry which is preliminary data.</text>
</comment>
<name>A0A0V1G8T5_9BILA</name>
<organism evidence="1 2">
    <name type="scientific">Trichinella zimbabwensis</name>
    <dbReference type="NCBI Taxonomy" id="268475"/>
    <lineage>
        <taxon>Eukaryota</taxon>
        <taxon>Metazoa</taxon>
        <taxon>Ecdysozoa</taxon>
        <taxon>Nematoda</taxon>
        <taxon>Enoplea</taxon>
        <taxon>Dorylaimia</taxon>
        <taxon>Trichinellida</taxon>
        <taxon>Trichinellidae</taxon>
        <taxon>Trichinella</taxon>
    </lineage>
</organism>
<protein>
    <submittedName>
        <fullName evidence="1">Uncharacterized protein</fullName>
    </submittedName>
</protein>
<keyword evidence="2" id="KW-1185">Reference proteome</keyword>
<dbReference type="AlphaFoldDB" id="A0A0V1G8T5"/>
<proteinExistence type="predicted"/>
<dbReference type="Proteomes" id="UP000055024">
    <property type="component" value="Unassembled WGS sequence"/>
</dbReference>
<evidence type="ECO:0000313" key="2">
    <source>
        <dbReference type="Proteomes" id="UP000055024"/>
    </source>
</evidence>
<reference evidence="1 2" key="1">
    <citation type="submission" date="2015-01" db="EMBL/GenBank/DDBJ databases">
        <title>Evolution of Trichinella species and genotypes.</title>
        <authorList>
            <person name="Korhonen P.K."/>
            <person name="Edoardo P."/>
            <person name="Giuseppe L.R."/>
            <person name="Gasser R.B."/>
        </authorList>
    </citation>
    <scope>NUCLEOTIDE SEQUENCE [LARGE SCALE GENOMIC DNA]</scope>
    <source>
        <strain evidence="1">ISS1029</strain>
    </source>
</reference>